<dbReference type="GO" id="GO:0045259">
    <property type="term" value="C:proton-transporting ATP synthase complex"/>
    <property type="evidence" value="ECO:0007669"/>
    <property type="project" value="UniProtKB-KW"/>
</dbReference>
<dbReference type="Proteomes" id="UP000625210">
    <property type="component" value="Unassembled WGS sequence"/>
</dbReference>
<evidence type="ECO:0000256" key="8">
    <source>
        <dbReference type="ARBA" id="ARBA00023065"/>
    </source>
</evidence>
<dbReference type="Gene3D" id="1.20.120.220">
    <property type="entry name" value="ATP synthase, F0 complex, subunit A"/>
    <property type="match status" value="1"/>
</dbReference>
<sequence length="249" mass="27634">MEATPKVEFLGLTFDVTVMIGTLFTAVAVFLLTVLASRGLQMRPGKLQNLVEMIIEFARGITRMTLDAKNAERYLGFALTLFLFILIANQLGIIMMVSAEVHHPIPALGLTEDVLEKVHGHVGLFKSPTADINVTVAMALAIALYAHFLGIKKSPKDYLAHYFKPFKWMVFLHLIDEVAKPTTHAMRLWANIFAGEVMILILLKFGTPLVSGAPLLIWMAFSLFVGAIQAYIFTVLATVYISQKISDEH</sequence>
<evidence type="ECO:0000256" key="11">
    <source>
        <dbReference type="HAMAP-Rule" id="MF_01393"/>
    </source>
</evidence>
<comment type="similarity">
    <text evidence="2 11 12">Belongs to the ATPase A chain family.</text>
</comment>
<dbReference type="PROSITE" id="PS00449">
    <property type="entry name" value="ATPASE_A"/>
    <property type="match status" value="1"/>
</dbReference>
<dbReference type="InterPro" id="IPR045082">
    <property type="entry name" value="ATP_syn_F0_a_bact/chloroplast"/>
</dbReference>
<organism evidence="13 14">
    <name type="scientific">Marinithermofilum abyssi</name>
    <dbReference type="NCBI Taxonomy" id="1571185"/>
    <lineage>
        <taxon>Bacteria</taxon>
        <taxon>Bacillati</taxon>
        <taxon>Bacillota</taxon>
        <taxon>Bacilli</taxon>
        <taxon>Bacillales</taxon>
        <taxon>Thermoactinomycetaceae</taxon>
        <taxon>Marinithermofilum</taxon>
    </lineage>
</organism>
<proteinExistence type="inferred from homology"/>
<dbReference type="GO" id="GO:0046933">
    <property type="term" value="F:proton-transporting ATP synthase activity, rotational mechanism"/>
    <property type="evidence" value="ECO:0007669"/>
    <property type="project" value="UniProtKB-UniRule"/>
</dbReference>
<keyword evidence="6 11" id="KW-0375">Hydrogen ion transport</keyword>
<protein>
    <recommendedName>
        <fullName evidence="11 12">ATP synthase subunit a</fullName>
    </recommendedName>
    <alternativeName>
        <fullName evidence="11">ATP synthase F0 sector subunit a</fullName>
    </alternativeName>
    <alternativeName>
        <fullName evidence="11">F-ATPase subunit 6</fullName>
    </alternativeName>
</protein>
<comment type="function">
    <text evidence="11 12">Key component of the proton channel; it plays a direct role in the translocation of protons across the membrane.</text>
</comment>
<feature type="transmembrane region" description="Helical" evidence="11">
    <location>
        <begin position="12"/>
        <end position="36"/>
    </location>
</feature>
<dbReference type="PANTHER" id="PTHR42823:SF3">
    <property type="entry name" value="ATP SYNTHASE SUBUNIT A, CHLOROPLASTIC"/>
    <property type="match status" value="1"/>
</dbReference>
<dbReference type="InterPro" id="IPR035908">
    <property type="entry name" value="F0_ATP_A_sf"/>
</dbReference>
<keyword evidence="4 11" id="KW-0138">CF(0)</keyword>
<dbReference type="PRINTS" id="PR00123">
    <property type="entry name" value="ATPASEA"/>
</dbReference>
<keyword evidence="11" id="KW-1003">Cell membrane</keyword>
<dbReference type="GO" id="GO:0042777">
    <property type="term" value="P:proton motive force-driven plasma membrane ATP synthesis"/>
    <property type="evidence" value="ECO:0007669"/>
    <property type="project" value="TreeGrafter"/>
</dbReference>
<feature type="transmembrane region" description="Helical" evidence="11">
    <location>
        <begin position="74"/>
        <end position="97"/>
    </location>
</feature>
<feature type="transmembrane region" description="Helical" evidence="11">
    <location>
        <begin position="188"/>
        <end position="210"/>
    </location>
</feature>
<evidence type="ECO:0000256" key="2">
    <source>
        <dbReference type="ARBA" id="ARBA00006810"/>
    </source>
</evidence>
<evidence type="ECO:0000256" key="9">
    <source>
        <dbReference type="ARBA" id="ARBA00023136"/>
    </source>
</evidence>
<dbReference type="InterPro" id="IPR000568">
    <property type="entry name" value="ATP_synth_F0_asu"/>
</dbReference>
<keyword evidence="9 11" id="KW-0472">Membrane</keyword>
<dbReference type="CDD" id="cd00310">
    <property type="entry name" value="ATP-synt_Fo_a_6"/>
    <property type="match status" value="1"/>
</dbReference>
<evidence type="ECO:0000256" key="6">
    <source>
        <dbReference type="ARBA" id="ARBA00022781"/>
    </source>
</evidence>
<evidence type="ECO:0000256" key="7">
    <source>
        <dbReference type="ARBA" id="ARBA00022989"/>
    </source>
</evidence>
<evidence type="ECO:0000256" key="10">
    <source>
        <dbReference type="ARBA" id="ARBA00023310"/>
    </source>
</evidence>
<keyword evidence="10 11" id="KW-0066">ATP synthesis</keyword>
<dbReference type="PANTHER" id="PTHR42823">
    <property type="entry name" value="ATP SYNTHASE SUBUNIT A, CHLOROPLASTIC"/>
    <property type="match status" value="1"/>
</dbReference>
<dbReference type="InterPro" id="IPR023011">
    <property type="entry name" value="ATP_synth_F0_asu_AS"/>
</dbReference>
<keyword evidence="7 11" id="KW-1133">Transmembrane helix</keyword>
<keyword evidence="8 11" id="KW-0406">Ion transport</keyword>
<evidence type="ECO:0000256" key="4">
    <source>
        <dbReference type="ARBA" id="ARBA00022547"/>
    </source>
</evidence>
<dbReference type="AlphaFoldDB" id="A0A8J2VH31"/>
<dbReference type="RefSeq" id="WP_188646145.1">
    <property type="nucleotide sequence ID" value="NZ_BMHQ01000001.1"/>
</dbReference>
<evidence type="ECO:0000256" key="3">
    <source>
        <dbReference type="ARBA" id="ARBA00022448"/>
    </source>
</evidence>
<evidence type="ECO:0000256" key="12">
    <source>
        <dbReference type="RuleBase" id="RU000483"/>
    </source>
</evidence>
<dbReference type="SUPFAM" id="SSF81336">
    <property type="entry name" value="F1F0 ATP synthase subunit A"/>
    <property type="match status" value="1"/>
</dbReference>
<evidence type="ECO:0000313" key="14">
    <source>
        <dbReference type="Proteomes" id="UP000625210"/>
    </source>
</evidence>
<dbReference type="NCBIfam" id="TIGR01131">
    <property type="entry name" value="ATP_synt_6_or_A"/>
    <property type="match status" value="1"/>
</dbReference>
<accession>A0A8J2VH31</accession>
<evidence type="ECO:0000313" key="13">
    <source>
        <dbReference type="EMBL" id="GGE05279.1"/>
    </source>
</evidence>
<evidence type="ECO:0000256" key="1">
    <source>
        <dbReference type="ARBA" id="ARBA00004141"/>
    </source>
</evidence>
<comment type="subcellular location">
    <subcellularLocation>
        <location evidence="11 12">Cell membrane</location>
        <topology evidence="11 12">Multi-pass membrane protein</topology>
    </subcellularLocation>
    <subcellularLocation>
        <location evidence="1">Membrane</location>
        <topology evidence="1">Multi-pass membrane protein</topology>
    </subcellularLocation>
</comment>
<keyword evidence="14" id="KW-1185">Reference proteome</keyword>
<reference evidence="13" key="2">
    <citation type="submission" date="2020-09" db="EMBL/GenBank/DDBJ databases">
        <authorList>
            <person name="Sun Q."/>
            <person name="Zhou Y."/>
        </authorList>
    </citation>
    <scope>NUCLEOTIDE SEQUENCE</scope>
    <source>
        <strain evidence="13">CGMCC 1.15179</strain>
    </source>
</reference>
<evidence type="ECO:0000256" key="5">
    <source>
        <dbReference type="ARBA" id="ARBA00022692"/>
    </source>
</evidence>
<keyword evidence="3 11" id="KW-0813">Transport</keyword>
<feature type="transmembrane region" description="Helical" evidence="11">
    <location>
        <begin position="132"/>
        <end position="151"/>
    </location>
</feature>
<dbReference type="HAMAP" id="MF_01393">
    <property type="entry name" value="ATP_synth_a_bact"/>
    <property type="match status" value="1"/>
</dbReference>
<name>A0A8J2VH31_9BACL</name>
<feature type="transmembrane region" description="Helical" evidence="11">
    <location>
        <begin position="216"/>
        <end position="241"/>
    </location>
</feature>
<reference evidence="13" key="1">
    <citation type="journal article" date="2014" name="Int. J. Syst. Evol. Microbiol.">
        <title>Complete genome sequence of Corynebacterium casei LMG S-19264T (=DSM 44701T), isolated from a smear-ripened cheese.</title>
        <authorList>
            <consortium name="US DOE Joint Genome Institute (JGI-PGF)"/>
            <person name="Walter F."/>
            <person name="Albersmeier A."/>
            <person name="Kalinowski J."/>
            <person name="Ruckert C."/>
        </authorList>
    </citation>
    <scope>NUCLEOTIDE SEQUENCE</scope>
    <source>
        <strain evidence="13">CGMCC 1.15179</strain>
    </source>
</reference>
<comment type="caution">
    <text evidence="13">The sequence shown here is derived from an EMBL/GenBank/DDBJ whole genome shotgun (WGS) entry which is preliminary data.</text>
</comment>
<dbReference type="EMBL" id="BMHQ01000001">
    <property type="protein sequence ID" value="GGE05279.1"/>
    <property type="molecule type" value="Genomic_DNA"/>
</dbReference>
<dbReference type="Pfam" id="PF00119">
    <property type="entry name" value="ATP-synt_A"/>
    <property type="match status" value="1"/>
</dbReference>
<gene>
    <name evidence="11 13" type="primary">atpB</name>
    <name evidence="13" type="ORF">GCM10011571_02930</name>
</gene>
<dbReference type="GO" id="GO:0005886">
    <property type="term" value="C:plasma membrane"/>
    <property type="evidence" value="ECO:0007669"/>
    <property type="project" value="UniProtKB-SubCell"/>
</dbReference>
<keyword evidence="5 11" id="KW-0812">Transmembrane</keyword>